<dbReference type="AlphaFoldDB" id="A0A9N9RYE9"/>
<dbReference type="GO" id="GO:0008080">
    <property type="term" value="F:N-acetyltransferase activity"/>
    <property type="evidence" value="ECO:0007669"/>
    <property type="project" value="TreeGrafter"/>
</dbReference>
<protein>
    <recommendedName>
        <fullName evidence="3">N-acetyltransferase domain-containing protein</fullName>
    </recommendedName>
</protein>
<gene>
    <name evidence="1" type="ORF">CHIRRI_LOCUS8062</name>
</gene>
<keyword evidence="2" id="KW-1185">Reference proteome</keyword>
<reference evidence="1" key="2">
    <citation type="submission" date="2022-10" db="EMBL/GenBank/DDBJ databases">
        <authorList>
            <consortium name="ENA_rothamsted_submissions"/>
            <consortium name="culmorum"/>
            <person name="King R."/>
        </authorList>
    </citation>
    <scope>NUCLEOTIDE SEQUENCE</scope>
</reference>
<organism evidence="1 2">
    <name type="scientific">Chironomus riparius</name>
    <dbReference type="NCBI Taxonomy" id="315576"/>
    <lineage>
        <taxon>Eukaryota</taxon>
        <taxon>Metazoa</taxon>
        <taxon>Ecdysozoa</taxon>
        <taxon>Arthropoda</taxon>
        <taxon>Hexapoda</taxon>
        <taxon>Insecta</taxon>
        <taxon>Pterygota</taxon>
        <taxon>Neoptera</taxon>
        <taxon>Endopterygota</taxon>
        <taxon>Diptera</taxon>
        <taxon>Nematocera</taxon>
        <taxon>Chironomoidea</taxon>
        <taxon>Chironomidae</taxon>
        <taxon>Chironominae</taxon>
        <taxon>Chironomus</taxon>
    </lineage>
</organism>
<dbReference type="Gene3D" id="3.40.630.30">
    <property type="match status" value="1"/>
</dbReference>
<proteinExistence type="predicted"/>
<dbReference type="SUPFAM" id="SSF55729">
    <property type="entry name" value="Acyl-CoA N-acyltransferases (Nat)"/>
    <property type="match status" value="1"/>
</dbReference>
<evidence type="ECO:0000313" key="2">
    <source>
        <dbReference type="Proteomes" id="UP001153620"/>
    </source>
</evidence>
<evidence type="ECO:0008006" key="3">
    <source>
        <dbReference type="Google" id="ProtNLM"/>
    </source>
</evidence>
<accession>A0A9N9RYE9</accession>
<dbReference type="Proteomes" id="UP001153620">
    <property type="component" value="Chromosome 2"/>
</dbReference>
<name>A0A9N9RYE9_9DIPT</name>
<dbReference type="OrthoDB" id="8113373at2759"/>
<dbReference type="PANTHER" id="PTHR20905:SF32">
    <property type="entry name" value="ARYLALKYLAMINE N-ACETYLTRANSFERASE-LIKE 7, ISOFORM A"/>
    <property type="match status" value="1"/>
</dbReference>
<dbReference type="EMBL" id="OU895878">
    <property type="protein sequence ID" value="CAG9805185.1"/>
    <property type="molecule type" value="Genomic_DNA"/>
</dbReference>
<reference evidence="1" key="1">
    <citation type="submission" date="2022-01" db="EMBL/GenBank/DDBJ databases">
        <authorList>
            <person name="King R."/>
        </authorList>
    </citation>
    <scope>NUCLEOTIDE SEQUENCE</scope>
</reference>
<evidence type="ECO:0000313" key="1">
    <source>
        <dbReference type="EMBL" id="CAG9805185.1"/>
    </source>
</evidence>
<dbReference type="PANTHER" id="PTHR20905">
    <property type="entry name" value="N-ACETYLTRANSFERASE-RELATED"/>
    <property type="match status" value="1"/>
</dbReference>
<dbReference type="InterPro" id="IPR016181">
    <property type="entry name" value="Acyl_CoA_acyltransferase"/>
</dbReference>
<sequence length="247" mass="28380">MKTKLKVFPRQDGISYPQIYRKFKAKSRNIDEIVNEEEFYIQDLTENYFDDAVDFMIEYHARSSIFHRAAGTLLSDDGVERIRQMYRKVFEENISLICLKADTNEIIGVNAITIRSKDDEPSVPSDDPKFQILYDAKEFIEHAFNIMDYYDVDRFMFTAGLCVHKKHRCKGIATEILKARAPLMKTIDVNVTASIFSTIGAQNAATSAGFTHHYSILYEDLEKLFNGMNFSHAYGNSCKLSAFKISD</sequence>